<dbReference type="PANTHER" id="PTHR33204:SF18">
    <property type="entry name" value="TRANSCRIPTIONAL REGULATORY PROTEIN"/>
    <property type="match status" value="1"/>
</dbReference>
<dbReference type="Pfam" id="PF01638">
    <property type="entry name" value="HxlR"/>
    <property type="match status" value="1"/>
</dbReference>
<dbReference type="InterPro" id="IPR036390">
    <property type="entry name" value="WH_DNA-bd_sf"/>
</dbReference>
<dbReference type="GO" id="GO:0003677">
    <property type="term" value="F:DNA binding"/>
    <property type="evidence" value="ECO:0007669"/>
    <property type="project" value="UniProtKB-KW"/>
</dbReference>
<keyword evidence="7" id="KW-1185">Reference proteome</keyword>
<feature type="domain" description="HTH hxlR-type" evidence="5">
    <location>
        <begin position="11"/>
        <end position="108"/>
    </location>
</feature>
<feature type="region of interest" description="Disordered" evidence="4">
    <location>
        <begin position="148"/>
        <end position="167"/>
    </location>
</feature>
<evidence type="ECO:0000256" key="2">
    <source>
        <dbReference type="ARBA" id="ARBA00023125"/>
    </source>
</evidence>
<dbReference type="RefSeq" id="WP_307567963.1">
    <property type="nucleotide sequence ID" value="NZ_JAUSQU010000001.1"/>
</dbReference>
<evidence type="ECO:0000313" key="6">
    <source>
        <dbReference type="EMBL" id="MDP9849881.1"/>
    </source>
</evidence>
<proteinExistence type="predicted"/>
<keyword evidence="1" id="KW-0805">Transcription regulation</keyword>
<dbReference type="PROSITE" id="PS51118">
    <property type="entry name" value="HTH_HXLR"/>
    <property type="match status" value="1"/>
</dbReference>
<evidence type="ECO:0000259" key="5">
    <source>
        <dbReference type="PROSITE" id="PS51118"/>
    </source>
</evidence>
<dbReference type="PANTHER" id="PTHR33204">
    <property type="entry name" value="TRANSCRIPTIONAL REGULATOR, MARR FAMILY"/>
    <property type="match status" value="1"/>
</dbReference>
<keyword evidence="3" id="KW-0804">Transcription</keyword>
<dbReference type="SUPFAM" id="SSF46785">
    <property type="entry name" value="Winged helix' DNA-binding domain"/>
    <property type="match status" value="1"/>
</dbReference>
<evidence type="ECO:0000256" key="4">
    <source>
        <dbReference type="SAM" id="MobiDB-lite"/>
    </source>
</evidence>
<organism evidence="6 7">
    <name type="scientific">Streptosporangium lutulentum</name>
    <dbReference type="NCBI Taxonomy" id="1461250"/>
    <lineage>
        <taxon>Bacteria</taxon>
        <taxon>Bacillati</taxon>
        <taxon>Actinomycetota</taxon>
        <taxon>Actinomycetes</taxon>
        <taxon>Streptosporangiales</taxon>
        <taxon>Streptosporangiaceae</taxon>
        <taxon>Streptosporangium</taxon>
    </lineage>
</organism>
<protein>
    <submittedName>
        <fullName evidence="6">DNA-binding HxlR family transcriptional regulator</fullName>
    </submittedName>
</protein>
<gene>
    <name evidence="6" type="ORF">J2853_009092</name>
</gene>
<dbReference type="Gene3D" id="1.10.10.10">
    <property type="entry name" value="Winged helix-like DNA-binding domain superfamily/Winged helix DNA-binding domain"/>
    <property type="match status" value="1"/>
</dbReference>
<evidence type="ECO:0000256" key="3">
    <source>
        <dbReference type="ARBA" id="ARBA00023163"/>
    </source>
</evidence>
<sequence length="167" mass="19409">MKRTPFAEWPCSIARSVDLLGDWWTPLVLREAFYGTRRFDDIQRNLRIGRNILTQRLKRLVEEGMLERVPYQERPKRYEYVLTEKGRDFFPVLAAMMRWGDKWLSPDGPPINLLHHGHDTHAEVVCAECREPLELRAVSATLGPGFPEHLRARPDVSGRFPDDATVD</sequence>
<comment type="caution">
    <text evidence="6">The sequence shown here is derived from an EMBL/GenBank/DDBJ whole genome shotgun (WGS) entry which is preliminary data.</text>
</comment>
<keyword evidence="2 6" id="KW-0238">DNA-binding</keyword>
<evidence type="ECO:0000313" key="7">
    <source>
        <dbReference type="Proteomes" id="UP001225356"/>
    </source>
</evidence>
<dbReference type="InterPro" id="IPR002577">
    <property type="entry name" value="HTH_HxlR"/>
</dbReference>
<dbReference type="Proteomes" id="UP001225356">
    <property type="component" value="Unassembled WGS sequence"/>
</dbReference>
<dbReference type="InterPro" id="IPR036388">
    <property type="entry name" value="WH-like_DNA-bd_sf"/>
</dbReference>
<dbReference type="EMBL" id="JAUSQU010000001">
    <property type="protein sequence ID" value="MDP9849881.1"/>
    <property type="molecule type" value="Genomic_DNA"/>
</dbReference>
<evidence type="ECO:0000256" key="1">
    <source>
        <dbReference type="ARBA" id="ARBA00023015"/>
    </source>
</evidence>
<reference evidence="6 7" key="1">
    <citation type="submission" date="2023-07" db="EMBL/GenBank/DDBJ databases">
        <title>Sequencing the genomes of 1000 actinobacteria strains.</title>
        <authorList>
            <person name="Klenk H.-P."/>
        </authorList>
    </citation>
    <scope>NUCLEOTIDE SEQUENCE [LARGE SCALE GENOMIC DNA]</scope>
    <source>
        <strain evidence="6 7">DSM 46740</strain>
    </source>
</reference>
<name>A0ABT9QT00_9ACTN</name>
<accession>A0ABT9QT00</accession>